<protein>
    <recommendedName>
        <fullName evidence="5">DASH complex subunit ASK1</fullName>
    </recommendedName>
</protein>
<keyword evidence="16" id="KW-0137">Centromere</keyword>
<keyword evidence="11" id="KW-0159">Chromosome partition</keyword>
<dbReference type="GO" id="GO:0008608">
    <property type="term" value="P:attachment of spindle microtubules to kinetochore"/>
    <property type="evidence" value="ECO:0007669"/>
    <property type="project" value="InterPro"/>
</dbReference>
<dbReference type="InterPro" id="IPR013964">
    <property type="entry name" value="DASH_Ask1"/>
</dbReference>
<evidence type="ECO:0000256" key="12">
    <source>
        <dbReference type="ARBA" id="ARBA00022838"/>
    </source>
</evidence>
<evidence type="ECO:0000256" key="2">
    <source>
        <dbReference type="ARBA" id="ARBA00004186"/>
    </source>
</evidence>
<feature type="region of interest" description="Disordered" evidence="17">
    <location>
        <begin position="403"/>
        <end position="437"/>
    </location>
</feature>
<evidence type="ECO:0000313" key="18">
    <source>
        <dbReference type="EMBL" id="TEY87445.1"/>
    </source>
</evidence>
<keyword evidence="13" id="KW-0206">Cytoskeleton</keyword>
<sequence>MFLEENFASLRQWSSWQLKVIVKKSFRLLEIVIWKSRISLDTRETDSPTYRLSIFLNGRKNILLCSFPIERLEPKAMEILDSEEWCRGGRGGQKKRCPDGDADGDTDDDAVGLLDGVDLISQNLYKTQEILGEEKGEDGTEVVAQNCCMSGKNWCELAGTDGGSLNAEHQISPCHTVVYASWIEIDHNFSRAHRIVTSSILPVVEQYANHSNAVWEGSKFWKQFFEASANVSLLQVEQQEEEEDDVSYSQSHEEQSQYTASHVEDETVRTEDDGHHSYDQDDSMLEDNEISGSTPRAPPPRKDKEPQFADFSSPYEDLRRELKGATLQDDEDDTQLPSTPGAKQRAPDMSMLPDSSPFDPASYRMDPTLYDLPSNAQTYIPSTAQKSKDPQYLKMLEKNYRIQATPLTNRKEKKTPVNKPSWRDNHSPLSSPPAAAPQLHADIFSSPIRQPYRQNAPRTPGVSVQTPAKGKSKDIFARSVKKEKDEITWESDSDEDAEDIYKELGMSPPKTIQFSLPQSRLLQTPAREASKRIVEDLLTTAGAGFDNTDELDNSPSIVAMKDDFDDSF</sequence>
<evidence type="ECO:0000256" key="15">
    <source>
        <dbReference type="ARBA" id="ARBA00023306"/>
    </source>
</evidence>
<dbReference type="GO" id="GO:0072686">
    <property type="term" value="C:mitotic spindle"/>
    <property type="evidence" value="ECO:0007669"/>
    <property type="project" value="InterPro"/>
</dbReference>
<feature type="region of interest" description="Disordered" evidence="17">
    <location>
        <begin position="235"/>
        <end position="369"/>
    </location>
</feature>
<dbReference type="OrthoDB" id="5573898at2759"/>
<evidence type="ECO:0000256" key="1">
    <source>
        <dbReference type="ARBA" id="ARBA00004123"/>
    </source>
</evidence>
<keyword evidence="8" id="KW-0132">Cell division</keyword>
<name>A0A4Y8DI51_9HELO</name>
<keyword evidence="7" id="KW-0963">Cytoplasm</keyword>
<organism evidence="18 19">
    <name type="scientific">Botryotinia calthae</name>
    <dbReference type="NCBI Taxonomy" id="38488"/>
    <lineage>
        <taxon>Eukaryota</taxon>
        <taxon>Fungi</taxon>
        <taxon>Dikarya</taxon>
        <taxon>Ascomycota</taxon>
        <taxon>Pezizomycotina</taxon>
        <taxon>Leotiomycetes</taxon>
        <taxon>Helotiales</taxon>
        <taxon>Sclerotiniaceae</taxon>
        <taxon>Botryotinia</taxon>
    </lineage>
</organism>
<comment type="caution">
    <text evidence="18">The sequence shown here is derived from an EMBL/GenBank/DDBJ whole genome shotgun (WGS) entry which is preliminary data.</text>
</comment>
<keyword evidence="6" id="KW-0158">Chromosome</keyword>
<evidence type="ECO:0000256" key="17">
    <source>
        <dbReference type="SAM" id="MobiDB-lite"/>
    </source>
</evidence>
<evidence type="ECO:0000256" key="16">
    <source>
        <dbReference type="ARBA" id="ARBA00023328"/>
    </source>
</evidence>
<feature type="region of interest" description="Disordered" evidence="17">
    <location>
        <begin position="450"/>
        <end position="477"/>
    </location>
</feature>
<dbReference type="GO" id="GO:0044732">
    <property type="term" value="C:mitotic spindle pole body"/>
    <property type="evidence" value="ECO:0007669"/>
    <property type="project" value="TreeGrafter"/>
</dbReference>
<reference evidence="18 19" key="1">
    <citation type="submission" date="2017-11" db="EMBL/GenBank/DDBJ databases">
        <title>Comparative genomics of Botrytis spp.</title>
        <authorList>
            <person name="Valero-Jimenez C.A."/>
            <person name="Tapia P."/>
            <person name="Veloso J."/>
            <person name="Silva-Moreno E."/>
            <person name="Staats M."/>
            <person name="Valdes J.H."/>
            <person name="Van Kan J.A.L."/>
        </authorList>
    </citation>
    <scope>NUCLEOTIDE SEQUENCE [LARGE SCALE GENOMIC DNA]</scope>
    <source>
        <strain evidence="18 19">MUCL2830</strain>
    </source>
</reference>
<gene>
    <name evidence="18" type="ORF">BOTCAL_0002g00540</name>
</gene>
<dbReference type="PANTHER" id="PTHR28200">
    <property type="entry name" value="DASH COMPLEX SUBUNIT ASK1"/>
    <property type="match status" value="1"/>
</dbReference>
<feature type="compositionally biased region" description="Polar residues" evidence="17">
    <location>
        <begin position="452"/>
        <end position="466"/>
    </location>
</feature>
<keyword evidence="19" id="KW-1185">Reference proteome</keyword>
<dbReference type="PANTHER" id="PTHR28200:SF1">
    <property type="entry name" value="DASH COMPLEX SUBUNIT ASK1"/>
    <property type="match status" value="1"/>
</dbReference>
<dbReference type="Pfam" id="PF08655">
    <property type="entry name" value="DASH_Ask1"/>
    <property type="match status" value="1"/>
</dbReference>
<evidence type="ECO:0000256" key="13">
    <source>
        <dbReference type="ARBA" id="ARBA00023212"/>
    </source>
</evidence>
<evidence type="ECO:0000256" key="14">
    <source>
        <dbReference type="ARBA" id="ARBA00023242"/>
    </source>
</evidence>
<evidence type="ECO:0000256" key="10">
    <source>
        <dbReference type="ARBA" id="ARBA00022776"/>
    </source>
</evidence>
<keyword evidence="15" id="KW-0131">Cell cycle</keyword>
<evidence type="ECO:0000256" key="7">
    <source>
        <dbReference type="ARBA" id="ARBA00022490"/>
    </source>
</evidence>
<dbReference type="GO" id="GO:0042729">
    <property type="term" value="C:DASH complex"/>
    <property type="evidence" value="ECO:0007669"/>
    <property type="project" value="InterPro"/>
</dbReference>
<dbReference type="EMBL" id="PHWZ01000002">
    <property type="protein sequence ID" value="TEY87445.1"/>
    <property type="molecule type" value="Genomic_DNA"/>
</dbReference>
<feature type="compositionally biased region" description="Acidic residues" evidence="17">
    <location>
        <begin position="280"/>
        <end position="289"/>
    </location>
</feature>
<keyword evidence="10" id="KW-0498">Mitosis</keyword>
<keyword evidence="12" id="KW-0995">Kinetochore</keyword>
<comment type="similarity">
    <text evidence="4">Belongs to the DASH complex ASK1 family.</text>
</comment>
<evidence type="ECO:0000256" key="3">
    <source>
        <dbReference type="ARBA" id="ARBA00004629"/>
    </source>
</evidence>
<dbReference type="AlphaFoldDB" id="A0A4Y8DI51"/>
<evidence type="ECO:0000256" key="8">
    <source>
        <dbReference type="ARBA" id="ARBA00022618"/>
    </source>
</evidence>
<evidence type="ECO:0000256" key="11">
    <source>
        <dbReference type="ARBA" id="ARBA00022829"/>
    </source>
</evidence>
<evidence type="ECO:0000256" key="4">
    <source>
        <dbReference type="ARBA" id="ARBA00010731"/>
    </source>
</evidence>
<proteinExistence type="inferred from homology"/>
<dbReference type="GO" id="GO:0005874">
    <property type="term" value="C:microtubule"/>
    <property type="evidence" value="ECO:0007669"/>
    <property type="project" value="UniProtKB-KW"/>
</dbReference>
<evidence type="ECO:0000313" key="19">
    <source>
        <dbReference type="Proteomes" id="UP000297299"/>
    </source>
</evidence>
<comment type="subcellular location">
    <subcellularLocation>
        <location evidence="3">Chromosome</location>
        <location evidence="3">Centromere</location>
        <location evidence="3">Kinetochore</location>
    </subcellularLocation>
    <subcellularLocation>
        <location evidence="2">Cytoplasm</location>
        <location evidence="2">Cytoskeleton</location>
        <location evidence="2">Spindle</location>
    </subcellularLocation>
    <subcellularLocation>
        <location evidence="1">Nucleus</location>
    </subcellularLocation>
</comment>
<accession>A0A4Y8DI51</accession>
<keyword evidence="9" id="KW-0493">Microtubule</keyword>
<keyword evidence="14" id="KW-0539">Nucleus</keyword>
<evidence type="ECO:0000256" key="6">
    <source>
        <dbReference type="ARBA" id="ARBA00022454"/>
    </source>
</evidence>
<evidence type="ECO:0000256" key="9">
    <source>
        <dbReference type="ARBA" id="ARBA00022701"/>
    </source>
</evidence>
<dbReference type="STRING" id="38488.A0A4Y8DI51"/>
<dbReference type="GO" id="GO:0051301">
    <property type="term" value="P:cell division"/>
    <property type="evidence" value="ECO:0007669"/>
    <property type="project" value="UniProtKB-KW"/>
</dbReference>
<evidence type="ECO:0000256" key="5">
    <source>
        <dbReference type="ARBA" id="ARBA00014520"/>
    </source>
</evidence>
<feature type="compositionally biased region" description="Basic and acidic residues" evidence="17">
    <location>
        <begin position="262"/>
        <end position="279"/>
    </location>
</feature>
<dbReference type="Proteomes" id="UP000297299">
    <property type="component" value="Unassembled WGS sequence"/>
</dbReference>